<keyword evidence="4" id="KW-0378">Hydrolase</keyword>
<feature type="domain" description="Pectinesterase catalytic" evidence="6">
    <location>
        <begin position="14"/>
        <end position="137"/>
    </location>
</feature>
<dbReference type="InterPro" id="IPR011050">
    <property type="entry name" value="Pectin_lyase_fold/virulence"/>
</dbReference>
<dbReference type="Proteomes" id="UP001600888">
    <property type="component" value="Unassembled WGS sequence"/>
</dbReference>
<gene>
    <name evidence="7" type="ORF">FJTKL_06326</name>
</gene>
<dbReference type="SUPFAM" id="SSF51126">
    <property type="entry name" value="Pectin lyase-like"/>
    <property type="match status" value="1"/>
</dbReference>
<dbReference type="Gene3D" id="2.160.20.10">
    <property type="entry name" value="Single-stranded right-handed beta-helix, Pectin lyase-like"/>
    <property type="match status" value="1"/>
</dbReference>
<dbReference type="EC" id="3.1.1.11" evidence="3"/>
<dbReference type="Pfam" id="PF01095">
    <property type="entry name" value="Pectinesterase"/>
    <property type="match status" value="1"/>
</dbReference>
<evidence type="ECO:0000313" key="8">
    <source>
        <dbReference type="Proteomes" id="UP001600888"/>
    </source>
</evidence>
<organism evidence="7 8">
    <name type="scientific">Diaporthe vaccinii</name>
    <dbReference type="NCBI Taxonomy" id="105482"/>
    <lineage>
        <taxon>Eukaryota</taxon>
        <taxon>Fungi</taxon>
        <taxon>Dikarya</taxon>
        <taxon>Ascomycota</taxon>
        <taxon>Pezizomycotina</taxon>
        <taxon>Sordariomycetes</taxon>
        <taxon>Sordariomycetidae</taxon>
        <taxon>Diaporthales</taxon>
        <taxon>Diaporthaceae</taxon>
        <taxon>Diaporthe</taxon>
        <taxon>Diaporthe eres species complex</taxon>
    </lineage>
</organism>
<evidence type="ECO:0000256" key="1">
    <source>
        <dbReference type="ARBA" id="ARBA00005184"/>
    </source>
</evidence>
<protein>
    <recommendedName>
        <fullName evidence="3">pectinesterase</fullName>
        <ecNumber evidence="3">3.1.1.11</ecNumber>
    </recommendedName>
</protein>
<comment type="caution">
    <text evidence="7">The sequence shown here is derived from an EMBL/GenBank/DDBJ whole genome shotgun (WGS) entry which is preliminary data.</text>
</comment>
<proteinExistence type="inferred from homology"/>
<comment type="similarity">
    <text evidence="2">Belongs to the pectinesterase family.</text>
</comment>
<accession>A0ABR4DQ68</accession>
<evidence type="ECO:0000256" key="3">
    <source>
        <dbReference type="ARBA" id="ARBA00013229"/>
    </source>
</evidence>
<keyword evidence="8" id="KW-1185">Reference proteome</keyword>
<name>A0ABR4DQ68_9PEZI</name>
<dbReference type="PANTHER" id="PTHR31321">
    <property type="entry name" value="ACYL-COA THIOESTER HYDROLASE YBHC-RELATED"/>
    <property type="match status" value="1"/>
</dbReference>
<evidence type="ECO:0000259" key="6">
    <source>
        <dbReference type="Pfam" id="PF01095"/>
    </source>
</evidence>
<evidence type="ECO:0000256" key="4">
    <source>
        <dbReference type="ARBA" id="ARBA00022801"/>
    </source>
</evidence>
<keyword evidence="5" id="KW-0063">Aspartyl esterase</keyword>
<dbReference type="InterPro" id="IPR012334">
    <property type="entry name" value="Pectin_lyas_fold"/>
</dbReference>
<reference evidence="7 8" key="1">
    <citation type="submission" date="2024-03" db="EMBL/GenBank/DDBJ databases">
        <title>A high-quality draft genome sequence of Diaporthe vaccinii, a causative agent of upright dieback and viscid rot disease in cranberry plants.</title>
        <authorList>
            <person name="Sarrasin M."/>
            <person name="Lang B.F."/>
            <person name="Burger G."/>
        </authorList>
    </citation>
    <scope>NUCLEOTIDE SEQUENCE [LARGE SCALE GENOMIC DNA]</scope>
    <source>
        <strain evidence="7 8">IS7</strain>
    </source>
</reference>
<evidence type="ECO:0000256" key="2">
    <source>
        <dbReference type="ARBA" id="ARBA00008891"/>
    </source>
</evidence>
<dbReference type="EMBL" id="JBAWTH010000229">
    <property type="protein sequence ID" value="KAL2272529.1"/>
    <property type="molecule type" value="Genomic_DNA"/>
</dbReference>
<comment type="pathway">
    <text evidence="1">Glycan metabolism; pectin degradation; 2-dehydro-3-deoxy-D-gluconate from pectin: step 1/5.</text>
</comment>
<dbReference type="InterPro" id="IPR000070">
    <property type="entry name" value="Pectinesterase_cat"/>
</dbReference>
<evidence type="ECO:0000256" key="5">
    <source>
        <dbReference type="ARBA" id="ARBA00023085"/>
    </source>
</evidence>
<evidence type="ECO:0000313" key="7">
    <source>
        <dbReference type="EMBL" id="KAL2272529.1"/>
    </source>
</evidence>
<sequence>MAYNKAQQGYYGIFANSYIEGATDFIFSREDSLWITNLTIGVAGPGCITASSCTSDSSASYYVIMDSTVTSASGAAVSAGNMYLGRPWGEYARVAFQRIELLDLINSAGWRAWNDDEPRTDSVVYGEFDNTGDGTSGEREFETKLSAALDIGDILGSDYANWVEAAYI</sequence>
<dbReference type="PANTHER" id="PTHR31321:SF127">
    <property type="entry name" value="PECTINESTERASE"/>
    <property type="match status" value="1"/>
</dbReference>